<accession>B8D2P0</accession>
<gene>
    <name evidence="2" type="ordered locus">DKAM_0295</name>
</gene>
<sequence>MLLGIVLMMLSIVFFTLESFKDAGTGTVSGGGCIILFIIPICFGFGEHSTELLFISLLLALALTVILLITMFSTYKRSRWNQDL</sequence>
<dbReference type="Proteomes" id="UP000006903">
    <property type="component" value="Chromosome"/>
</dbReference>
<name>B8D2P0_DESA1</name>
<evidence type="ECO:0008006" key="4">
    <source>
        <dbReference type="Google" id="ProtNLM"/>
    </source>
</evidence>
<dbReference type="HOGENOM" id="CLU_2519602_0_0_2"/>
<dbReference type="EMBL" id="CP001140">
    <property type="protein sequence ID" value="ACL10621.1"/>
    <property type="molecule type" value="Genomic_DNA"/>
</dbReference>
<dbReference type="KEGG" id="dka:DKAM_0295"/>
<proteinExistence type="predicted"/>
<dbReference type="eggNOG" id="arCOG11062">
    <property type="taxonomic scope" value="Archaea"/>
</dbReference>
<feature type="transmembrane region" description="Helical" evidence="1">
    <location>
        <begin position="29"/>
        <end position="46"/>
    </location>
</feature>
<evidence type="ECO:0000313" key="2">
    <source>
        <dbReference type="EMBL" id="ACL10621.1"/>
    </source>
</evidence>
<feature type="transmembrane region" description="Helical" evidence="1">
    <location>
        <begin position="53"/>
        <end position="75"/>
    </location>
</feature>
<keyword evidence="1" id="KW-1133">Transmembrane helix</keyword>
<keyword evidence="1" id="KW-0812">Transmembrane</keyword>
<evidence type="ECO:0000313" key="3">
    <source>
        <dbReference type="Proteomes" id="UP000006903"/>
    </source>
</evidence>
<dbReference type="STRING" id="490899.DKAM_0295"/>
<keyword evidence="1" id="KW-0472">Membrane</keyword>
<dbReference type="AlphaFoldDB" id="B8D2P0"/>
<protein>
    <recommendedName>
        <fullName evidence="4">DUF131 domain-containing protein</fullName>
    </recommendedName>
</protein>
<reference evidence="2 3" key="1">
    <citation type="journal article" date="2009" name="J. Bacteriol.">
        <title>Complete genome sequence of the anaerobic, protein-degrading hyperthermophilic crenarchaeon Desulfurococcus kamchatkensis.</title>
        <authorList>
            <person name="Ravin N.V."/>
            <person name="Mardanov A.V."/>
            <person name="Beletsky A.V."/>
            <person name="Kublanov I.V."/>
            <person name="Kolganova T.V."/>
            <person name="Lebedinsky A.V."/>
            <person name="Chernyh N.A."/>
            <person name="Bonch-Osmolovskaya E.A."/>
            <person name="Skryabin K.G."/>
        </authorList>
    </citation>
    <scope>NUCLEOTIDE SEQUENCE [LARGE SCALE GENOMIC DNA]</scope>
    <source>
        <strain evidence="3">DSM 18924 / JCM 16383 / VKM B-2413 / 1221n</strain>
    </source>
</reference>
<organism evidence="2 3">
    <name type="scientific">Desulfurococcus amylolyticus (strain DSM 18924 / JCM 16383 / VKM B-2413 / 1221n)</name>
    <name type="common">Desulfurococcus kamchatkensis</name>
    <dbReference type="NCBI Taxonomy" id="490899"/>
    <lineage>
        <taxon>Archaea</taxon>
        <taxon>Thermoproteota</taxon>
        <taxon>Thermoprotei</taxon>
        <taxon>Desulfurococcales</taxon>
        <taxon>Desulfurococcaceae</taxon>
        <taxon>Desulfurococcus</taxon>
    </lineage>
</organism>
<evidence type="ECO:0000256" key="1">
    <source>
        <dbReference type="SAM" id="Phobius"/>
    </source>
</evidence>